<evidence type="ECO:0000313" key="1">
    <source>
        <dbReference type="EMBL" id="UJS24814.1"/>
    </source>
</evidence>
<gene>
    <name evidence="1" type="ORF">L2Y54_01895</name>
</gene>
<dbReference type="EMBL" id="CP091244">
    <property type="protein sequence ID" value="UJS24814.1"/>
    <property type="molecule type" value="Genomic_DNA"/>
</dbReference>
<accession>A0ABY3SZZ7</accession>
<name>A0ABY3SZZ7_9GAMM</name>
<protein>
    <submittedName>
        <fullName evidence="1">Uncharacterized protein</fullName>
    </submittedName>
</protein>
<reference evidence="1" key="1">
    <citation type="journal article" date="2022" name="Microorganisms">
        <title>Two New Species of Filamentous Sulfur Bacteria of the Genus Thiothrix, Thiothrix winogradskyi sp. nov. and 'Candidatus Thiothrix sulfatifontis' sp. nov.</title>
        <authorList>
            <person name="Ravin N.V."/>
            <person name="Rossetti S."/>
            <person name="Beletsky A.V."/>
            <person name="Kadnikov V.V."/>
            <person name="Rudenko T.S."/>
            <person name="Smolyakov D.D."/>
            <person name="Moskvitina M.I."/>
            <person name="Gureeva M.V."/>
            <person name="Mardanov A.V."/>
            <person name="Grabovich M.Y."/>
        </authorList>
    </citation>
    <scope>NUCLEOTIDE SEQUENCE</scope>
    <source>
        <strain evidence="1">CT3</strain>
    </source>
</reference>
<dbReference type="Proteomes" id="UP001054801">
    <property type="component" value="Chromosome"/>
</dbReference>
<dbReference type="RefSeq" id="WP_236499521.1">
    <property type="nucleotide sequence ID" value="NZ_CP091244.1"/>
</dbReference>
<proteinExistence type="predicted"/>
<keyword evidence="2" id="KW-1185">Reference proteome</keyword>
<sequence>MADIPATSEPRMIRKVVRVTTNQNQPSDYQYWITRPIAESRDAVEMLRQSYLSFRADIPTRLERVYRVTQLQATHAYKPFKAETFSLGGDVIPERDELYAERGL</sequence>
<evidence type="ECO:0000313" key="2">
    <source>
        <dbReference type="Proteomes" id="UP001054801"/>
    </source>
</evidence>
<organism evidence="1 2">
    <name type="scientific">Thiothrix winogradskyi</name>
    <dbReference type="NCBI Taxonomy" id="96472"/>
    <lineage>
        <taxon>Bacteria</taxon>
        <taxon>Pseudomonadati</taxon>
        <taxon>Pseudomonadota</taxon>
        <taxon>Gammaproteobacteria</taxon>
        <taxon>Thiotrichales</taxon>
        <taxon>Thiotrichaceae</taxon>
        <taxon>Thiothrix</taxon>
    </lineage>
</organism>